<dbReference type="GO" id="GO:0030286">
    <property type="term" value="C:dynein complex"/>
    <property type="evidence" value="ECO:0007669"/>
    <property type="project" value="InterPro"/>
</dbReference>
<dbReference type="InterPro" id="IPR026983">
    <property type="entry name" value="DHC"/>
</dbReference>
<feature type="region of interest" description="Disordered" evidence="2">
    <location>
        <begin position="14"/>
        <end position="71"/>
    </location>
</feature>
<feature type="compositionally biased region" description="Basic and acidic residues" evidence="2">
    <location>
        <begin position="3657"/>
        <end position="3668"/>
    </location>
</feature>
<feature type="region of interest" description="Disordered" evidence="2">
    <location>
        <begin position="3656"/>
        <end position="3692"/>
    </location>
</feature>
<feature type="compositionally biased region" description="Basic and acidic residues" evidence="2">
    <location>
        <begin position="3834"/>
        <end position="3849"/>
    </location>
</feature>
<feature type="compositionally biased region" description="Acidic residues" evidence="2">
    <location>
        <begin position="2438"/>
        <end position="2452"/>
    </location>
</feature>
<feature type="compositionally biased region" description="Low complexity" evidence="2">
    <location>
        <begin position="3669"/>
        <end position="3680"/>
    </location>
</feature>
<feature type="region of interest" description="Disordered" evidence="2">
    <location>
        <begin position="4956"/>
        <end position="4975"/>
    </location>
</feature>
<feature type="compositionally biased region" description="Basic and acidic residues" evidence="2">
    <location>
        <begin position="3020"/>
        <end position="3029"/>
    </location>
</feature>
<evidence type="ECO:0000259" key="3">
    <source>
        <dbReference type="Pfam" id="PF08393"/>
    </source>
</evidence>
<sequence length="5156" mass="594089">MNYTSLKKNLVIKFSNGGHRPQNEEGKGLKGSVAKRRTIEELSGGSGHKGTTHRWGVANDGVDEPAGGAKKKKKMDVLLELDDILKDHVPVTEENVAGSRKKGAEQKSGAVGPAGQGQASPLVSTSACAPTLAGAAPTQGGVANGSLLPPLGEKNEKKMPSSGQEGAFKKKLDIVEASFSVVNSWSTHIELIDFVRNNMKNNEFIYVRSLPGGGYEKAPCGCKKEEGVMSISLSGVMTNEKNETTFYELNEWKNHITLLNSALSLKFVRKFPLYKYFFLLKNMIRSCKFKRKKKYIKENLLFLNEHFLSGFVEIQTILDELREYRLLDTNINNMSLEQFTHFQGEYFPRFDSFLKGKLNHVATVICEYSLKALNMFLAQNGIVQGGRADLCSGPIVAARVPTQWAAKRGTADSSVNANASVNVNVNTHGEVDIDVYYNKIALSSCYCVYIKRFIQVCQYLCDDTLRSIILHTYEYFLGLLNNYFEEDENEEDRPRQEQDMQDMQNMQNNNRVIGDTPITLSTTKVLANGGASLMRQASGAVYSPYAQIGEPGGSCRVNDTAVASARERSSPGKVRDKDGTPYRLIKIENKESNIKSDNANVGGSMNTMYSKSNSAGNKTKNEVCLFSVVLHVDKDHLKITPDCNLLINTLMQCFYMSIENICMREEFFNYYKVREFFASEIFVDSVIFRGGRGGATLTSDAGQHQAQPSSVLPSNVQPNNAPPNEVPPNNVLPYRVLPHSGFASAIGADEAIRQLDEELKEKMKIMYSSMVESCSEFEEVIQLHNKNDQIQVHQVDIMNTQSISQLFTSFKELESKVKRMDKHIQIHLFKVDNALLIENLLNNIRTKWNDLISYLPSLSNQTIEELTTKLDKSFNLINNIPTTINELVEYITFTNKFSNELVSIEENVESISSLFLLFKKYYISMSGNYTTKIFHINQHMNAMKSILHKEKNYDLEFSHLFRELTVEIGRVEQNIQHILSIVKGNLVHFNFVYSLEEMEYLLGCVTPIGDIHEEYYCGDGGGGKETGLGGSPDPLFAIGPDDEIQVLDEQTKRRCYIFELLEFIRRKILEVQKDVNKYIFYQKVLKKKKNAFVNFSLLKNMFLNNSLAIYTYYKYLCCHEKYRMEKIFRLDVECVSSEIGAIDLYFKRINKNFVNGHFYERCSRFHRTYESALRVLRLLAAVRGSRKYFERAVAVLNGAKGGAAPEDVAWVSMRRDGVARDGVARDGAGHMSTDDACIGDTYNGEEANPAVLPSAQEQIELRQLLHLHFANSIPDLEHICFEYEKEKKMNEQLENLKGNLKKNKIDINLVNKKVYFVNNIIELIHNLKGTLAELFVLQNDSFSKHIYTEMYQLSHQIINFTNILGVINKIQTCYIQLAKHKNSEMKKVVKTDHLSTIVSKYKQMCEEFFIYPQIMKHLKKTYELEEFEKTEKQLRAIQEEVERYTLQRRSEWYTFFLLTDEEFLNVYLNMNELKCLNRYVHKLFPYVQKFIFQNDSICGIITSDKERVLFKEEIKYKKTEFLLNEINNEIKNAVMRNIHAYAVRKEFLAPLKEDSYLFFCQMKNLQQLFILLNIYFTHIWEGFVHDAQKSKYVVYLLTENLRRMACVVARGRSAVPWRHSSVCDDGALGESIPSEDVKQCGRHQMEQVDNDQPLQSNKGWKITFTFFAQMRDQLQAFLHEQSKGSLTGDTSYDHLEQVKHHLENETYRIQFFNHSFKYKYELLGNENYTMDMFYHQKSYGFFFYKYIQNGFIVLPSTSIYGITHSKNFSTLLGFHYILINNKGVEKRDLLNYVSCTLCSNASVFLHQVDAYRPEVLSLLNEQLANIRNHLVNKMKSIKINGSEFNLSKKNLMYISLAQECLPFGEYYSEEGSVNPVTRLHFSLSVHEPAKPFSLTILFLIFVLSCGPSRARTLASSTYAAFQYLKQHEYLKPHLDERTLLRMVKMVRRENKSYDEYTLAKGIIKHVSSFVQSSKWKELAKDMCLMFNVAKEWRDRLLKWVEKKDEAEQQELYTAEETHQQTCPETPSWDEQIGHIVTDLMVEKKMTFMKYQVEKCLQLYKILNHFTFRQRDEMKCHQRNITNVLLVGKKYAGRNTIVLLLATLINRLGVAQNKSYNHCTVEKIDLSYCEDGDCFNFVFGRRGGSTSGGGQEERAGKEAIEMGVAAGVAVDGRYNPSEASLEMKNAQGCTNKWGRKTKKKTGPTSTDEERNSKKNNPNEMKHVNQCNQWAAESVMKRNKIHISVINVRDSTFVERIMSHTMKKNLLSQMDKQHEECKHHCYVFTPERLTQMSPNLIGKYHHVQVRHTVPFLPFITHAVERIKTYKTVKKKIVKVFEDLFIEAVNFFKKNRKHEGSGTLGLSGRAGQKNAPFGNPTGEAFSPSTFPSHEGEVSRGDVRRADELQCSGASQDRDRGMGSNRDSTWRGRNEEAPRSVTEAGEVQDESDEEGDDEVTREDGILHFLHKGRAQVSVHVNTLISHFVHLVDYFITTLKEKKGTEKKTLENHLNNIITISFVYAFTSVMDKKFRTQFEGFIFKHINNISIIPRNSSFVHLHYNAETNKIMRHEKIFSKESVHISKMDLVHNALFINHNYFLFEDSNILCMKYLVKISSYLRMPLVLMGGSNSAKSMCLYNHLNAEDQKRANLHNFTFRFNALFRYHRIVNKLRRSFDLSGGSVRDDVTIFIDDVNCLGGDSRVTMEFLYALAGTSAFFDRELRTDVALPRRRIFCTFNSEHAMRTQEECHDFQKMHQHFFVLNVGEMDTLDIQSVYSSLIETLFLKYNFCEEVITECNSFIKCIQEIFEGVMGKPRGEQGTLYLHTSRMNNLINHLLLYDKDITNNINDILIFFKQDVYRIFCSDVISHAQIRKCKEIIEKSFTTRFSKYLLQQNNEFFLSEQKNKLTVQVKSNLCDEGQGGKINFRFVSSFFEDRNVEGFYHDIVRMVLTINSFLLLRRSNIVFLNEQEDLLRKIVSIYCAYKNDRIAFLADDVGVSRGQLREAYHHTMRSLLGESQADNNTNSEVESMRSSKLEDSVGDPPHGRNILLGRFPHNDEYMDLMDNALHNGDLDRLYEDFTNQYYLDIVSLIKHKQVRIGGNIQNYIAPMLLNRNHFIFYTNQYQQLHQTHSSRFVHLFKSCHVVHLNLFHFEESNIFLFNLSLPLYNYVKGRPTYLFPSEAQCGLVPASNSDVEISLEIRFLTRISGSLNGLLANQGVYHHQWDHHSSPDVKPPHWRGHTNTQIDAAIFVKKTHQVYTTLNKQELNPLLEKRDKCKKFIEHLVSQSEETHTLVHQIGDKIRKKEKEMNLMNNHVENSLREYMKKIHKAKNDLKKITKEDFKHFKEENRNRYGGFLKIVYLYFGQRNDENYIKNSFNYSFFFYHIKNIFIDSITKSLILKYENVSNVERFLNYKFVNILNSFIVSVNDYVKKRDSLLVQRKGVIQLSQDISALRDDLRKTLVGGAPPDARDVLEDLLSIEHETKEEIERRTHVLLPLKSVLFIYCSAMESREKKKFIKLLMKERDKYRRMSLDASGVKLTGRTEQRGQVETLNLSGHPEPPQCCQPTWGDLTPRSALNLENYLPPTFVKQYEQLNLCWDSMLMFNCNLLDVLHEKVIICIDPFQQMKKYLLKKFRRDEEKYVYVKWQCGWEIYAVGGDSQGGVAPLDKELRTDHGHSTDMSCSSMSRPSISRDNRSHDDKEEHLAHITNKIRSYRSRSFNIVFKKVDELIYSLVNEGTQGSGTVYLFVDSVEEIDFTKIGQDHHVILCDYKKRNLLNLFAYYYDKGAKGRSGSEFPSVMRALREEEVLRRAADLLEKTARRKDKHASGHHAKQCDEEETSNSHLEDSQGKDKSERNEQGETGEATASTPPTAQVVVLTYVAYLLTQSLGMMKERYKFPQYNFVKVVKLARSIFNGGKSKENEVSVLNFFYFHILSFVDSKHTLLLNFLLSIYLDVYYYKAIKWKEVFLFFRSYNKGWEKRVLHSIGQKRKRDAAFGEGGDCPVEHLHDSLSSGDASVRNVDSSCRISSNKGNNPLFEYENCTSERGKDELANGEDNCLSDVWDSSSAYTSSIYDEHFGLVENELGEEYYSGESLTQNGPWDRGSESLQGQTNLWGEKMAYGMNENREGQILKCVDRSVQVLYVEKKKLKRVFCEEEDEQPLQLHDDGDKEGAPVKNAKQANVRSGETAKGTTMHSHDHTGSSDEDELDPSLHVAGDKEEDSIEYYLPELLQLRSTNRCVFKKLLQHIKKNKNIWNRYVRTRSPHLVAPTDTGEENKKEDDAFPLKEFTKPCMLFYRMVVDRIIKKQEFVLSVRKYVDVKLSGMIYLEREMVNRNLCHFVASHVGGNSACIIGGEVIPRGDECIRHITSERHNCSNDDENPGEVFIQCVQQGTYFNTLLRERNKLVILVHKNRHSFALSTVMLTSNNVRYIDVNNSSNSVSSKQKDVVMMDVGEGDMHKAEKYIKKNSHKIYFVYYNRMDSLSPTLMRNALVLNLDFAHQSQEYLHFLHFCLNSLTICNAPGVEETSGDTTIRCLFLTILFFSLLNEQGPVENTNVNVDLLNEMVGMVELFCEVAQKGGRYTEVGKLDAHHEEASQRDHVDDRAKYKAQLKNAEKCKNFLSYHLKTFVNNLFSKDFILTKNILHSFVYNLFSSKMNRNSPSVISNVLQMPTSIKTLHGMIEHICKNMHLMEKIFKKNTSVYLYEGAQLMSLTERVLLSECQLINRAHRTNTFQLILLYLEEFSCFVSMRQAVNATPTLKYLTEEYNSLLSHIRSMKDEIRHLVQMAGSLHLSNDPLGEMQLDLLTFRVPRKWDALSRGENDLREFFAHIKEKLSYLKNLIKTDQRGGRHVYNVSMFKNPLLFFYSVYLSYARSMNVPLSSLSVSFKYCDGISGNEEGIWLLPIQTYKGEFVTTSQPFAHKFIHKRNSIFMKICDEENRRGVRASGREEYGELGLVAPAEGDTVNNAKEKETGDHSAPMDNQGGGVDNPNVGLSVQKGEAIRIHNTNDYWAYTHKKENEFYYDSPYIYIKIKKNKQSEIAHNGGNEKTDPNCAYNEDADKGGANKNSNDAKDGEGFEREARSHLGDSYEEGGMERTNLASYCADNLTCAFSAFKNNDPFDKNDFIFYCPVLTFNPRTRRHDKTLFFLPIPCIYNKTIYKKLKVHMLL</sequence>
<feature type="compositionally biased region" description="Basic residues" evidence="2">
    <location>
        <begin position="3810"/>
        <end position="3822"/>
    </location>
</feature>
<dbReference type="Pfam" id="PF18199">
    <property type="entry name" value="Dynein_C"/>
    <property type="match status" value="1"/>
</dbReference>
<feature type="region of interest" description="Disordered" evidence="2">
    <location>
        <begin position="4148"/>
        <end position="4201"/>
    </location>
</feature>
<dbReference type="InterPro" id="IPR013602">
    <property type="entry name" value="Dynein_heavy_linker"/>
</dbReference>
<feature type="coiled-coil region" evidence="1">
    <location>
        <begin position="3292"/>
        <end position="3330"/>
    </location>
</feature>
<feature type="region of interest" description="Disordered" evidence="2">
    <location>
        <begin position="3810"/>
        <end position="3859"/>
    </location>
</feature>
<dbReference type="GO" id="GO:0051959">
    <property type="term" value="F:dynein light intermediate chain binding"/>
    <property type="evidence" value="ECO:0007669"/>
    <property type="project" value="InterPro"/>
</dbReference>
<dbReference type="OMA" id="KIFHINQ"/>
<evidence type="ECO:0008006" key="8">
    <source>
        <dbReference type="Google" id="ProtNLM"/>
    </source>
</evidence>
<keyword evidence="1" id="KW-0175">Coiled coil</keyword>
<dbReference type="GeneID" id="24269711"/>
<feature type="domain" description="Dynein heavy chain C-terminal" evidence="5">
    <location>
        <begin position="4745"/>
        <end position="4880"/>
    </location>
</feature>
<dbReference type="EMBL" id="KQ001705">
    <property type="protein sequence ID" value="KJP85988.1"/>
    <property type="molecule type" value="Genomic_DNA"/>
</dbReference>
<dbReference type="PANTHER" id="PTHR45703">
    <property type="entry name" value="DYNEIN HEAVY CHAIN"/>
    <property type="match status" value="1"/>
</dbReference>
<feature type="domain" description="Dynein heavy chain linker" evidence="3">
    <location>
        <begin position="1254"/>
        <end position="1539"/>
    </location>
</feature>
<protein>
    <recommendedName>
        <fullName evidence="8">Dynein heavy chain C-terminal domain-containing protein</fullName>
    </recommendedName>
</protein>
<evidence type="ECO:0000313" key="7">
    <source>
        <dbReference type="Proteomes" id="UP000054561"/>
    </source>
</evidence>
<gene>
    <name evidence="6" type="ORF">AK88_04397</name>
</gene>
<dbReference type="PANTHER" id="PTHR45703:SF36">
    <property type="entry name" value="DYNEIN HEAVY CHAIN, CYTOPLASMIC"/>
    <property type="match status" value="1"/>
</dbReference>
<dbReference type="InterPro" id="IPR041228">
    <property type="entry name" value="Dynein_C"/>
</dbReference>
<feature type="compositionally biased region" description="Polar residues" evidence="2">
    <location>
        <begin position="4169"/>
        <end position="4184"/>
    </location>
</feature>
<evidence type="ECO:0000313" key="6">
    <source>
        <dbReference type="EMBL" id="KJP85988.1"/>
    </source>
</evidence>
<dbReference type="InterPro" id="IPR041466">
    <property type="entry name" value="Dynein_AAA5_ext"/>
</dbReference>
<feature type="region of interest" description="Disordered" evidence="2">
    <location>
        <begin position="135"/>
        <end position="165"/>
    </location>
</feature>
<feature type="coiled-coil region" evidence="1">
    <location>
        <begin position="1283"/>
        <end position="1313"/>
    </location>
</feature>
<feature type="compositionally biased region" description="Basic and acidic residues" evidence="2">
    <location>
        <begin position="2420"/>
        <end position="2430"/>
    </location>
</feature>
<dbReference type="GO" id="GO:0045505">
    <property type="term" value="F:dynein intermediate chain binding"/>
    <property type="evidence" value="ECO:0007669"/>
    <property type="project" value="InterPro"/>
</dbReference>
<dbReference type="Gene3D" id="3.40.50.300">
    <property type="entry name" value="P-loop containing nucleotide triphosphate hydrolases"/>
    <property type="match status" value="1"/>
</dbReference>
<feature type="compositionally biased region" description="Basic and acidic residues" evidence="2">
    <location>
        <begin position="5046"/>
        <end position="5066"/>
    </location>
</feature>
<feature type="compositionally biased region" description="Basic and acidic residues" evidence="2">
    <location>
        <begin position="4154"/>
        <end position="4163"/>
    </location>
</feature>
<name>A0A0D9QG79_PLAFR</name>
<evidence type="ECO:0000259" key="4">
    <source>
        <dbReference type="Pfam" id="PF17852"/>
    </source>
</evidence>
<feature type="region of interest" description="Disordered" evidence="2">
    <location>
        <begin position="3006"/>
        <end position="3033"/>
    </location>
</feature>
<feature type="region of interest" description="Disordered" evidence="2">
    <location>
        <begin position="92"/>
        <end position="122"/>
    </location>
</feature>
<dbReference type="InterPro" id="IPR042228">
    <property type="entry name" value="Dynein_linker_3"/>
</dbReference>
<feature type="compositionally biased region" description="Basic and acidic residues" evidence="2">
    <location>
        <begin position="3681"/>
        <end position="3692"/>
    </location>
</feature>
<dbReference type="InterPro" id="IPR027417">
    <property type="entry name" value="P-loop_NTPase"/>
</dbReference>
<feature type="domain" description="Dynein heavy chain AAA 5 extension" evidence="4">
    <location>
        <begin position="2457"/>
        <end position="2559"/>
    </location>
</feature>
<keyword evidence="7" id="KW-1185">Reference proteome</keyword>
<evidence type="ECO:0000256" key="1">
    <source>
        <dbReference type="SAM" id="Coils"/>
    </source>
</evidence>
<dbReference type="Proteomes" id="UP000054561">
    <property type="component" value="Unassembled WGS sequence"/>
</dbReference>
<dbReference type="GO" id="GO:0007018">
    <property type="term" value="P:microtubule-based movement"/>
    <property type="evidence" value="ECO:0007669"/>
    <property type="project" value="InterPro"/>
</dbReference>
<dbReference type="Pfam" id="PF08393">
    <property type="entry name" value="DHC_N2"/>
    <property type="match status" value="1"/>
</dbReference>
<feature type="region of interest" description="Disordered" evidence="2">
    <location>
        <begin position="2351"/>
        <end position="2452"/>
    </location>
</feature>
<accession>A0A0D9QG79</accession>
<feature type="compositionally biased region" description="Basic and acidic residues" evidence="2">
    <location>
        <begin position="2386"/>
        <end position="2400"/>
    </location>
</feature>
<proteinExistence type="predicted"/>
<feature type="region of interest" description="Disordered" evidence="2">
    <location>
        <begin position="5029"/>
        <end position="5066"/>
    </location>
</feature>
<dbReference type="VEuPathDB" id="PlasmoDB:AK88_04397"/>
<evidence type="ECO:0000256" key="2">
    <source>
        <dbReference type="SAM" id="MobiDB-lite"/>
    </source>
</evidence>
<feature type="region of interest" description="Disordered" evidence="2">
    <location>
        <begin position="2184"/>
        <end position="2220"/>
    </location>
</feature>
<dbReference type="RefSeq" id="XP_012337430.1">
    <property type="nucleotide sequence ID" value="XM_012482007.1"/>
</dbReference>
<dbReference type="Gene3D" id="3.20.180.20">
    <property type="entry name" value="Dynein heavy chain, N-terminal domain 2"/>
    <property type="match status" value="1"/>
</dbReference>
<evidence type="ECO:0000259" key="5">
    <source>
        <dbReference type="Pfam" id="PF18199"/>
    </source>
</evidence>
<dbReference type="OrthoDB" id="377933at2759"/>
<organism evidence="6 7">
    <name type="scientific">Plasmodium fragile</name>
    <dbReference type="NCBI Taxonomy" id="5857"/>
    <lineage>
        <taxon>Eukaryota</taxon>
        <taxon>Sar</taxon>
        <taxon>Alveolata</taxon>
        <taxon>Apicomplexa</taxon>
        <taxon>Aconoidasida</taxon>
        <taxon>Haemosporida</taxon>
        <taxon>Plasmodiidae</taxon>
        <taxon>Plasmodium</taxon>
        <taxon>Plasmodium (Plasmodium)</taxon>
    </lineage>
</organism>
<feature type="compositionally biased region" description="Polar residues" evidence="2">
    <location>
        <begin position="697"/>
        <end position="714"/>
    </location>
</feature>
<feature type="region of interest" description="Disordered" evidence="2">
    <location>
        <begin position="697"/>
        <end position="729"/>
    </location>
</feature>
<dbReference type="Pfam" id="PF17852">
    <property type="entry name" value="Dynein_AAA_lid"/>
    <property type="match status" value="1"/>
</dbReference>
<reference evidence="6 7" key="1">
    <citation type="submission" date="2014-03" db="EMBL/GenBank/DDBJ databases">
        <title>The Genome Sequence of Plasmodium fragile nilgiri.</title>
        <authorList>
            <consortium name="The Broad Institute Genomics Platform"/>
            <consortium name="The Broad Institute Genome Sequencing Center for Infectious Disease"/>
            <person name="Neafsey D."/>
            <person name="Duraisingh M."/>
            <person name="Young S.K."/>
            <person name="Zeng Q."/>
            <person name="Gargeya S."/>
            <person name="Abouelleil A."/>
            <person name="Alvarado L."/>
            <person name="Chapman S.B."/>
            <person name="Gainer-Dewar J."/>
            <person name="Goldberg J."/>
            <person name="Griggs A."/>
            <person name="Gujja S."/>
            <person name="Hansen M."/>
            <person name="Howarth C."/>
            <person name="Imamovic A."/>
            <person name="Larimer J."/>
            <person name="Pearson M."/>
            <person name="Poon T.W."/>
            <person name="Priest M."/>
            <person name="Roberts A."/>
            <person name="Saif S."/>
            <person name="Shea T."/>
            <person name="Sykes S."/>
            <person name="Wortman J."/>
            <person name="Nusbaum C."/>
            <person name="Birren B."/>
        </authorList>
    </citation>
    <scope>NUCLEOTIDE SEQUENCE [LARGE SCALE GENOMIC DNA]</scope>
    <source>
        <strain evidence="7">nilgiri</strain>
    </source>
</reference>
<feature type="compositionally biased region" description="Polar residues" evidence="2">
    <location>
        <begin position="3010"/>
        <end position="3019"/>
    </location>
</feature>